<feature type="compositionally biased region" description="Low complexity" evidence="1">
    <location>
        <begin position="1"/>
        <end position="16"/>
    </location>
</feature>
<name>A0ABP9DQN8_9ACTN</name>
<protein>
    <submittedName>
        <fullName evidence="2">Uncharacterized protein</fullName>
    </submittedName>
</protein>
<organism evidence="2 3">
    <name type="scientific">Kitasatospora terrestris</name>
    <dbReference type="NCBI Taxonomy" id="258051"/>
    <lineage>
        <taxon>Bacteria</taxon>
        <taxon>Bacillati</taxon>
        <taxon>Actinomycetota</taxon>
        <taxon>Actinomycetes</taxon>
        <taxon>Kitasatosporales</taxon>
        <taxon>Streptomycetaceae</taxon>
        <taxon>Kitasatospora</taxon>
    </lineage>
</organism>
<dbReference type="Proteomes" id="UP001501752">
    <property type="component" value="Unassembled WGS sequence"/>
</dbReference>
<feature type="region of interest" description="Disordered" evidence="1">
    <location>
        <begin position="1"/>
        <end position="23"/>
    </location>
</feature>
<reference evidence="3" key="1">
    <citation type="journal article" date="2019" name="Int. J. Syst. Evol. Microbiol.">
        <title>The Global Catalogue of Microorganisms (GCM) 10K type strain sequencing project: providing services to taxonomists for standard genome sequencing and annotation.</title>
        <authorList>
            <consortium name="The Broad Institute Genomics Platform"/>
            <consortium name="The Broad Institute Genome Sequencing Center for Infectious Disease"/>
            <person name="Wu L."/>
            <person name="Ma J."/>
        </authorList>
    </citation>
    <scope>NUCLEOTIDE SEQUENCE [LARGE SCALE GENOMIC DNA]</scope>
    <source>
        <strain evidence="3">JCM 13006</strain>
    </source>
</reference>
<comment type="caution">
    <text evidence="2">The sequence shown here is derived from an EMBL/GenBank/DDBJ whole genome shotgun (WGS) entry which is preliminary data.</text>
</comment>
<accession>A0ABP9DQN8</accession>
<sequence length="69" mass="7579">MIRSLRSLMRPPRSARQSLRDTRPSMIRSLRSLMRLSVQQGCFHPAAPALRPQHTALTGADPAAVSAVT</sequence>
<evidence type="ECO:0000313" key="2">
    <source>
        <dbReference type="EMBL" id="GAA4847793.1"/>
    </source>
</evidence>
<gene>
    <name evidence="2" type="ORF">GCM10023235_25750</name>
</gene>
<proteinExistence type="predicted"/>
<dbReference type="EMBL" id="BAABIS010000001">
    <property type="protein sequence ID" value="GAA4847793.1"/>
    <property type="molecule type" value="Genomic_DNA"/>
</dbReference>
<evidence type="ECO:0000313" key="3">
    <source>
        <dbReference type="Proteomes" id="UP001501752"/>
    </source>
</evidence>
<evidence type="ECO:0000256" key="1">
    <source>
        <dbReference type="SAM" id="MobiDB-lite"/>
    </source>
</evidence>
<keyword evidence="3" id="KW-1185">Reference proteome</keyword>